<gene>
    <name evidence="2" type="ORF">S01H1_43645</name>
</gene>
<dbReference type="GO" id="GO:0008757">
    <property type="term" value="F:S-adenosylmethionine-dependent methyltransferase activity"/>
    <property type="evidence" value="ECO:0007669"/>
    <property type="project" value="InterPro"/>
</dbReference>
<dbReference type="Gene3D" id="3.40.50.150">
    <property type="entry name" value="Vaccinia Virus protein VP39"/>
    <property type="match status" value="1"/>
</dbReference>
<evidence type="ECO:0000259" key="1">
    <source>
        <dbReference type="Pfam" id="PF08241"/>
    </source>
</evidence>
<dbReference type="InterPro" id="IPR013216">
    <property type="entry name" value="Methyltransf_11"/>
</dbReference>
<feature type="domain" description="Methyltransferase type 11" evidence="1">
    <location>
        <begin position="37"/>
        <end position="85"/>
    </location>
</feature>
<dbReference type="SUPFAM" id="SSF53335">
    <property type="entry name" value="S-adenosyl-L-methionine-dependent methyltransferases"/>
    <property type="match status" value="1"/>
</dbReference>
<proteinExistence type="predicted"/>
<comment type="caution">
    <text evidence="2">The sequence shown here is derived from an EMBL/GenBank/DDBJ whole genome shotgun (WGS) entry which is preliminary data.</text>
</comment>
<sequence>NNIANIDVLDSDEKNLNLMLPEVVRILGGNISKINPILGLFQPLLVEDGHYDLIVASSALHHAKNLFSLMRELRRVLRKGGKLYILNETPYPFIKYFIMLLKTNLFILFKTLRKKIAEFEQAISAGHILYDPYLGDRTYANYQWINAIKQAGFQYEMIPTPFFPYKKRKNQGNKIKHFFCY</sequence>
<dbReference type="AlphaFoldDB" id="X0U6A3"/>
<accession>X0U6A3</accession>
<dbReference type="InterPro" id="IPR029063">
    <property type="entry name" value="SAM-dependent_MTases_sf"/>
</dbReference>
<protein>
    <recommendedName>
        <fullName evidence="1">Methyltransferase type 11 domain-containing protein</fullName>
    </recommendedName>
</protein>
<evidence type="ECO:0000313" key="2">
    <source>
        <dbReference type="EMBL" id="GAG01309.1"/>
    </source>
</evidence>
<dbReference type="Pfam" id="PF08241">
    <property type="entry name" value="Methyltransf_11"/>
    <property type="match status" value="1"/>
</dbReference>
<organism evidence="2">
    <name type="scientific">marine sediment metagenome</name>
    <dbReference type="NCBI Taxonomy" id="412755"/>
    <lineage>
        <taxon>unclassified sequences</taxon>
        <taxon>metagenomes</taxon>
        <taxon>ecological metagenomes</taxon>
    </lineage>
</organism>
<feature type="non-terminal residue" evidence="2">
    <location>
        <position position="1"/>
    </location>
</feature>
<dbReference type="EMBL" id="BARS01027810">
    <property type="protein sequence ID" value="GAG01309.1"/>
    <property type="molecule type" value="Genomic_DNA"/>
</dbReference>
<dbReference type="CDD" id="cd02440">
    <property type="entry name" value="AdoMet_MTases"/>
    <property type="match status" value="1"/>
</dbReference>
<name>X0U6A3_9ZZZZ</name>
<reference evidence="2" key="1">
    <citation type="journal article" date="2014" name="Front. Microbiol.">
        <title>High frequency of phylogenetically diverse reductive dehalogenase-homologous genes in deep subseafloor sedimentary metagenomes.</title>
        <authorList>
            <person name="Kawai M."/>
            <person name="Futagami T."/>
            <person name="Toyoda A."/>
            <person name="Takaki Y."/>
            <person name="Nishi S."/>
            <person name="Hori S."/>
            <person name="Arai W."/>
            <person name="Tsubouchi T."/>
            <person name="Morono Y."/>
            <person name="Uchiyama I."/>
            <person name="Ito T."/>
            <person name="Fujiyama A."/>
            <person name="Inagaki F."/>
            <person name="Takami H."/>
        </authorList>
    </citation>
    <scope>NUCLEOTIDE SEQUENCE</scope>
    <source>
        <strain evidence="2">Expedition CK06-06</strain>
    </source>
</reference>